<dbReference type="AlphaFoldDB" id="A0A2U2PED3"/>
<dbReference type="InterPro" id="IPR008969">
    <property type="entry name" value="CarboxyPept-like_regulatory"/>
</dbReference>
<evidence type="ECO:0000313" key="1">
    <source>
        <dbReference type="EMBL" id="PWG79758.1"/>
    </source>
</evidence>
<protein>
    <recommendedName>
        <fullName evidence="3">Secretin/TonB short N-terminal domain-containing protein</fullName>
    </recommendedName>
</protein>
<dbReference type="EMBL" id="QEAS01000012">
    <property type="protein sequence ID" value="PWG79758.1"/>
    <property type="molecule type" value="Genomic_DNA"/>
</dbReference>
<reference evidence="1 2" key="1">
    <citation type="submission" date="2018-04" db="EMBL/GenBank/DDBJ databases">
        <title>Pedobacter chongqingensis sp. nov., isolated from a rottenly hemp rope.</title>
        <authorList>
            <person name="Cai Y."/>
        </authorList>
    </citation>
    <scope>NUCLEOTIDE SEQUENCE [LARGE SCALE GENOMIC DNA]</scope>
    <source>
        <strain evidence="1 2">FJ4-8</strain>
    </source>
</reference>
<comment type="caution">
    <text evidence="1">The sequence shown here is derived from an EMBL/GenBank/DDBJ whole genome shotgun (WGS) entry which is preliminary data.</text>
</comment>
<dbReference type="SUPFAM" id="SSF49464">
    <property type="entry name" value="Carboxypeptidase regulatory domain-like"/>
    <property type="match status" value="1"/>
</dbReference>
<evidence type="ECO:0008006" key="3">
    <source>
        <dbReference type="Google" id="ProtNLM"/>
    </source>
</evidence>
<dbReference type="Proteomes" id="UP000245647">
    <property type="component" value="Unassembled WGS sequence"/>
</dbReference>
<dbReference type="InterPro" id="IPR058093">
    <property type="entry name" value="LA_2272-like"/>
</dbReference>
<sequence length="606" mass="65974">MQKNKGEVLRIFLILIIVCLSLSELHSQGLLNKRISVQADHLRLENVLDRIGQKCGFYFSYDSQIIPRDSIVSVRVSNLSVREVLDQLLGDRFEYKETSGYIILRYAPHRLALVTDKVKANKRVYEIKGYVVDERTGSRIGKASVYERKLLRSSITDKDGAFELKIRTNSPVIALTASKELYRDTTIVILSPVDVNPSNLVDDEFYYSTDSGSVTQRTAIGRLLVSYKQKIQDLNVPGFIAESPVQVSITPGLSSHGVLSGQVINKVSLNVFGGYTAGVEGVEAGGWFNINKKHVKGVQAGGLFNMVGTSVTGLQAGGLFNGVLGSVNGMEAAGLANFVRRSFSGVQAAGLINSVLDSLNGLQVAGLANLTNGSVSGLQAAGLLNVVTKNVSGLQAAGVVNFNIKNMSGLQVAGLVNRVGGTMRGIQVGTVNMAKHQSGLQLGVVNIADTLSGAAIGLINIVMKNGLHTVSVSSNELGWRNLEIRTGTKKFYTVLQGGYDYFGLGLGKRINLYKQLCVDPELIKLYIYQGSWDYTNDLTRVNSNFTFRLNKFLSIFAGPSFNMYYSDQFEEINGYALITSRVNDFKIGKNEKLRGWIGWNAGLSLF</sequence>
<name>A0A2U2PED3_9SPHI</name>
<proteinExistence type="predicted"/>
<dbReference type="OrthoDB" id="5505971at2"/>
<gene>
    <name evidence="1" type="ORF">DDR33_15195</name>
</gene>
<organism evidence="1 2">
    <name type="scientific">Pararcticibacter amylolyticus</name>
    <dbReference type="NCBI Taxonomy" id="2173175"/>
    <lineage>
        <taxon>Bacteria</taxon>
        <taxon>Pseudomonadati</taxon>
        <taxon>Bacteroidota</taxon>
        <taxon>Sphingobacteriia</taxon>
        <taxon>Sphingobacteriales</taxon>
        <taxon>Sphingobacteriaceae</taxon>
        <taxon>Pararcticibacter</taxon>
    </lineage>
</organism>
<evidence type="ECO:0000313" key="2">
    <source>
        <dbReference type="Proteomes" id="UP000245647"/>
    </source>
</evidence>
<dbReference type="RefSeq" id="WP_109416657.1">
    <property type="nucleotide sequence ID" value="NZ_QEAS01000012.1"/>
</dbReference>
<keyword evidence="2" id="KW-1185">Reference proteome</keyword>
<accession>A0A2U2PED3</accession>
<dbReference type="NCBIfam" id="NF047436">
    <property type="entry name" value="LA_2272_repeat"/>
    <property type="match status" value="1"/>
</dbReference>